<dbReference type="CDD" id="cd00336">
    <property type="entry name" value="Ribosomal_L22"/>
    <property type="match status" value="1"/>
</dbReference>
<dbReference type="HAMAP" id="MF_01331_B">
    <property type="entry name" value="Ribosomal_uL22_B"/>
    <property type="match status" value="1"/>
</dbReference>
<dbReference type="SUPFAM" id="SSF54843">
    <property type="entry name" value="Ribosomal protein L22"/>
    <property type="match status" value="1"/>
</dbReference>
<comment type="function">
    <text evidence="8">This protein binds specifically to 23S rRNA; its binding is stimulated by other ribosomal proteins, e.g. L4, L17, and L20. It is important during the early stages of 50S assembly. It makes multiple contacts with different domains of the 23S rRNA in the assembled 50S subunit and ribosome.</text>
</comment>
<feature type="region of interest" description="Disordered" evidence="14">
    <location>
        <begin position="1"/>
        <end position="60"/>
    </location>
</feature>
<evidence type="ECO:0000256" key="14">
    <source>
        <dbReference type="SAM" id="MobiDB-lite"/>
    </source>
</evidence>
<comment type="subunit">
    <text evidence="3 10 12">Part of the 50S ribosomal subunit.</text>
</comment>
<keyword evidence="4 10" id="KW-0699">rRNA-binding</keyword>
<keyword evidence="5 10" id="KW-0694">RNA-binding</keyword>
<comment type="caution">
    <text evidence="15">The sequence shown here is derived from an EMBL/GenBank/DDBJ whole genome shotgun (WGS) entry which is preliminary data.</text>
</comment>
<evidence type="ECO:0000256" key="5">
    <source>
        <dbReference type="ARBA" id="ARBA00022884"/>
    </source>
</evidence>
<dbReference type="InterPro" id="IPR005727">
    <property type="entry name" value="Ribosomal_uL22_bac/chlpt-type"/>
</dbReference>
<evidence type="ECO:0000256" key="11">
    <source>
        <dbReference type="RuleBase" id="RU004005"/>
    </source>
</evidence>
<organism evidence="15 16">
    <name type="scientific">Candidatus Alloenteromonas pullicola</name>
    <dbReference type="NCBI Taxonomy" id="2840784"/>
    <lineage>
        <taxon>Bacteria</taxon>
        <taxon>Bacillati</taxon>
        <taxon>Bacillota</taxon>
        <taxon>Bacillota incertae sedis</taxon>
        <taxon>Candidatus Alloenteromonas</taxon>
    </lineage>
</organism>
<dbReference type="PANTHER" id="PTHR13501:SF8">
    <property type="entry name" value="LARGE RIBOSOMAL SUBUNIT PROTEIN UL22M"/>
    <property type="match status" value="1"/>
</dbReference>
<evidence type="ECO:0000313" key="16">
    <source>
        <dbReference type="Proteomes" id="UP000824070"/>
    </source>
</evidence>
<dbReference type="GO" id="GO:0003735">
    <property type="term" value="F:structural constituent of ribosome"/>
    <property type="evidence" value="ECO:0007669"/>
    <property type="project" value="InterPro"/>
</dbReference>
<evidence type="ECO:0000256" key="6">
    <source>
        <dbReference type="ARBA" id="ARBA00022980"/>
    </source>
</evidence>
<dbReference type="EMBL" id="DVMV01000014">
    <property type="protein sequence ID" value="HIU45030.1"/>
    <property type="molecule type" value="Genomic_DNA"/>
</dbReference>
<dbReference type="NCBIfam" id="TIGR01044">
    <property type="entry name" value="rplV_bact"/>
    <property type="match status" value="1"/>
</dbReference>
<reference evidence="15" key="1">
    <citation type="submission" date="2020-10" db="EMBL/GenBank/DDBJ databases">
        <authorList>
            <person name="Gilroy R."/>
        </authorList>
    </citation>
    <scope>NUCLEOTIDE SEQUENCE</scope>
    <source>
        <strain evidence="15">ChiGjej1B1-22543</strain>
    </source>
</reference>
<evidence type="ECO:0000256" key="4">
    <source>
        <dbReference type="ARBA" id="ARBA00022730"/>
    </source>
</evidence>
<feature type="compositionally biased region" description="Low complexity" evidence="14">
    <location>
        <begin position="19"/>
        <end position="28"/>
    </location>
</feature>
<feature type="compositionally biased region" description="Basic and acidic residues" evidence="14">
    <location>
        <begin position="37"/>
        <end position="49"/>
    </location>
</feature>
<dbReference type="GO" id="GO:0022625">
    <property type="term" value="C:cytosolic large ribosomal subunit"/>
    <property type="evidence" value="ECO:0007669"/>
    <property type="project" value="TreeGrafter"/>
</dbReference>
<dbReference type="Pfam" id="PF00237">
    <property type="entry name" value="Ribosomal_L22"/>
    <property type="match status" value="1"/>
</dbReference>
<dbReference type="InterPro" id="IPR047867">
    <property type="entry name" value="Ribosomal_uL22_bac/org-type"/>
</dbReference>
<keyword evidence="6 10" id="KW-0689">Ribosomal protein</keyword>
<dbReference type="PANTHER" id="PTHR13501">
    <property type="entry name" value="CHLOROPLAST 50S RIBOSOMAL PROTEIN L22-RELATED"/>
    <property type="match status" value="1"/>
</dbReference>
<comment type="function">
    <text evidence="10 13">This protein binds specifically to 23S rRNA; its binding is stimulated by other ribosomal proteins, e.g., L4, L17, and L20. It is important during the early stages of 50S assembly. It makes multiple contacts with different domains of the 23S rRNA in the assembled 50S subunit and ribosome.</text>
</comment>
<evidence type="ECO:0000256" key="12">
    <source>
        <dbReference type="RuleBase" id="RU004006"/>
    </source>
</evidence>
<dbReference type="InterPro" id="IPR036394">
    <property type="entry name" value="Ribosomal_uL22_sf"/>
</dbReference>
<evidence type="ECO:0000256" key="13">
    <source>
        <dbReference type="RuleBase" id="RU004008"/>
    </source>
</evidence>
<accession>A0A9D1LNG3</accession>
<evidence type="ECO:0000313" key="15">
    <source>
        <dbReference type="EMBL" id="HIU45030.1"/>
    </source>
</evidence>
<comment type="function">
    <text evidence="1 10">The globular domain of the protein is located near the polypeptide exit tunnel on the outside of the subunit, while an extended beta-hairpin is found that lines the wall of the exit tunnel in the center of the 70S ribosome.</text>
</comment>
<dbReference type="InterPro" id="IPR018260">
    <property type="entry name" value="Ribosomal_uL22_CS"/>
</dbReference>
<name>A0A9D1LNG3_9FIRM</name>
<reference evidence="15" key="2">
    <citation type="journal article" date="2021" name="PeerJ">
        <title>Extensive microbial diversity within the chicken gut microbiome revealed by metagenomics and culture.</title>
        <authorList>
            <person name="Gilroy R."/>
            <person name="Ravi A."/>
            <person name="Getino M."/>
            <person name="Pursley I."/>
            <person name="Horton D.L."/>
            <person name="Alikhan N.F."/>
            <person name="Baker D."/>
            <person name="Gharbi K."/>
            <person name="Hall N."/>
            <person name="Watson M."/>
            <person name="Adriaenssens E.M."/>
            <person name="Foster-Nyarko E."/>
            <person name="Jarju S."/>
            <person name="Secka A."/>
            <person name="Antonio M."/>
            <person name="Oren A."/>
            <person name="Chaudhuri R.R."/>
            <person name="La Ragione R."/>
            <person name="Hildebrand F."/>
            <person name="Pallen M.J."/>
        </authorList>
    </citation>
    <scope>NUCLEOTIDE SEQUENCE</scope>
    <source>
        <strain evidence="15">ChiGjej1B1-22543</strain>
    </source>
</reference>
<sequence>MANEETKTVKKAPAKKTATKTAAKSTKTAAKKTTKASKPEVKEEVKAKEVATPAAPATKKEAKAAAKAAKAEAKVAKKAAKEAAKAKPVEEKAKPTSARCFVRDIRITPRKVRLVVDLVRGKSVSDALGILARTNRVAATPVAKAIKSAAANATNNFGMEASLLYVAEIQVSDGLKIKRFIPRAKGSASPIIKRNANLTVVVAERK</sequence>
<dbReference type="Gene3D" id="3.90.470.10">
    <property type="entry name" value="Ribosomal protein L22/L17"/>
    <property type="match status" value="1"/>
</dbReference>
<dbReference type="InterPro" id="IPR001063">
    <property type="entry name" value="Ribosomal_uL22"/>
</dbReference>
<evidence type="ECO:0000256" key="9">
    <source>
        <dbReference type="ARBA" id="ARBA00035207"/>
    </source>
</evidence>
<evidence type="ECO:0000256" key="1">
    <source>
        <dbReference type="ARBA" id="ARBA00003478"/>
    </source>
</evidence>
<protein>
    <recommendedName>
        <fullName evidence="9 10">Large ribosomal subunit protein uL22</fullName>
    </recommendedName>
</protein>
<dbReference type="GO" id="GO:0006412">
    <property type="term" value="P:translation"/>
    <property type="evidence" value="ECO:0007669"/>
    <property type="project" value="UniProtKB-UniRule"/>
</dbReference>
<evidence type="ECO:0000256" key="3">
    <source>
        <dbReference type="ARBA" id="ARBA00011838"/>
    </source>
</evidence>
<dbReference type="Proteomes" id="UP000824070">
    <property type="component" value="Unassembled WGS sequence"/>
</dbReference>
<keyword evidence="7 10" id="KW-0687">Ribonucleoprotein</keyword>
<comment type="similarity">
    <text evidence="2 10 11">Belongs to the universal ribosomal protein uL22 family.</text>
</comment>
<dbReference type="GO" id="GO:0019843">
    <property type="term" value="F:rRNA binding"/>
    <property type="evidence" value="ECO:0007669"/>
    <property type="project" value="UniProtKB-UniRule"/>
</dbReference>
<proteinExistence type="inferred from homology"/>
<dbReference type="AlphaFoldDB" id="A0A9D1LNG3"/>
<dbReference type="PROSITE" id="PS00464">
    <property type="entry name" value="RIBOSOMAL_L22"/>
    <property type="match status" value="1"/>
</dbReference>
<evidence type="ECO:0000256" key="7">
    <source>
        <dbReference type="ARBA" id="ARBA00023274"/>
    </source>
</evidence>
<evidence type="ECO:0000256" key="2">
    <source>
        <dbReference type="ARBA" id="ARBA00009451"/>
    </source>
</evidence>
<evidence type="ECO:0000256" key="8">
    <source>
        <dbReference type="ARBA" id="ARBA00025084"/>
    </source>
</evidence>
<feature type="compositionally biased region" description="Basic residues" evidence="14">
    <location>
        <begin position="9"/>
        <end position="18"/>
    </location>
</feature>
<gene>
    <name evidence="10 15" type="primary">rplV</name>
    <name evidence="15" type="ORF">IAC52_01895</name>
</gene>
<evidence type="ECO:0000256" key="10">
    <source>
        <dbReference type="HAMAP-Rule" id="MF_01331"/>
    </source>
</evidence>